<keyword evidence="3" id="KW-1185">Reference proteome</keyword>
<dbReference type="OrthoDB" id="5207413at2759"/>
<feature type="compositionally biased region" description="Basic and acidic residues" evidence="1">
    <location>
        <begin position="402"/>
        <end position="411"/>
    </location>
</feature>
<organism evidence="2 3">
    <name type="scientific">Sodiomyces alkalinus (strain CBS 110278 / VKM F-3762 / F11)</name>
    <name type="common">Alkaliphilic filamentous fungus</name>
    <dbReference type="NCBI Taxonomy" id="1314773"/>
    <lineage>
        <taxon>Eukaryota</taxon>
        <taxon>Fungi</taxon>
        <taxon>Dikarya</taxon>
        <taxon>Ascomycota</taxon>
        <taxon>Pezizomycotina</taxon>
        <taxon>Sordariomycetes</taxon>
        <taxon>Hypocreomycetidae</taxon>
        <taxon>Glomerellales</taxon>
        <taxon>Plectosphaerellaceae</taxon>
        <taxon>Sodiomyces</taxon>
    </lineage>
</organism>
<feature type="region of interest" description="Disordered" evidence="1">
    <location>
        <begin position="104"/>
        <end position="217"/>
    </location>
</feature>
<dbReference type="EMBL" id="ML119056">
    <property type="protein sequence ID" value="ROT37880.1"/>
    <property type="molecule type" value="Genomic_DNA"/>
</dbReference>
<dbReference type="GeneID" id="39575506"/>
<evidence type="ECO:0000313" key="3">
    <source>
        <dbReference type="Proteomes" id="UP000272025"/>
    </source>
</evidence>
<evidence type="ECO:0000313" key="2">
    <source>
        <dbReference type="EMBL" id="ROT37880.1"/>
    </source>
</evidence>
<accession>A0A3N2PTP7</accession>
<feature type="compositionally biased region" description="Basic residues" evidence="1">
    <location>
        <begin position="129"/>
        <end position="145"/>
    </location>
</feature>
<protein>
    <submittedName>
        <fullName evidence="2">Uncharacterized protein</fullName>
    </submittedName>
</protein>
<proteinExistence type="predicted"/>
<dbReference type="AlphaFoldDB" id="A0A3N2PTP7"/>
<reference evidence="2 3" key="1">
    <citation type="journal article" date="2018" name="Mol. Ecol.">
        <title>The obligate alkalophilic soda-lake fungus Sodiomyces alkalinus has shifted to a protein diet.</title>
        <authorList>
            <person name="Grum-Grzhimaylo A.A."/>
            <person name="Falkoski D.L."/>
            <person name="van den Heuvel J."/>
            <person name="Valero-Jimenez C.A."/>
            <person name="Min B."/>
            <person name="Choi I.G."/>
            <person name="Lipzen A."/>
            <person name="Daum C.G."/>
            <person name="Aanen D.K."/>
            <person name="Tsang A."/>
            <person name="Henrissat B."/>
            <person name="Bilanenko E.N."/>
            <person name="de Vries R.P."/>
            <person name="van Kan J.A.L."/>
            <person name="Grigoriev I.V."/>
            <person name="Debets A.J.M."/>
        </authorList>
    </citation>
    <scope>NUCLEOTIDE SEQUENCE [LARGE SCALE GENOMIC DNA]</scope>
    <source>
        <strain evidence="2 3">F11</strain>
    </source>
</reference>
<dbReference type="Proteomes" id="UP000272025">
    <property type="component" value="Unassembled WGS sequence"/>
</dbReference>
<sequence length="411" mass="44661">MPGEMASDPSASDHVKSGPHVYFHVEFGISYSPRRHGKKHAVTYKSRNWRDQDRNDTRRVLVPSTHHLPSAEPRRDGQVRRLQAPGTETLFVPQAQLHSLAYPIPHPQAHSRPRPPLQPHMQPPSQSLPHHHPLPHPHPHPHPHPLPHPLPHYPRMPTSQVRARAPMQPSAWFAAPLQSGRPVRPETRSAPTSPALGPSHVTPWDAEPEPLGCSALPGGSRVDRDVFPAEPTVLPAAAAAAAAAATTTVTATASDDDDENAGGDSDAGTRTELEALSTAMMTVDNGFENQWWYQGEREVLPRAPNANTGRRSLDAVMPSAVAAAMSGFTPMPTTTTPVRRPTARSVGWAVAQQEEEEEVEEAEGAGRGFANFQGDADAVISPLSEVASPQRGPARIQRRLTTRSDELFFSP</sequence>
<evidence type="ECO:0000256" key="1">
    <source>
        <dbReference type="SAM" id="MobiDB-lite"/>
    </source>
</evidence>
<dbReference type="RefSeq" id="XP_028465686.1">
    <property type="nucleotide sequence ID" value="XM_028607028.1"/>
</dbReference>
<name>A0A3N2PTP7_SODAK</name>
<feature type="region of interest" description="Disordered" evidence="1">
    <location>
        <begin position="382"/>
        <end position="411"/>
    </location>
</feature>
<feature type="compositionally biased region" description="Basic and acidic residues" evidence="1">
    <location>
        <begin position="48"/>
        <end position="59"/>
    </location>
</feature>
<feature type="region of interest" description="Disordered" evidence="1">
    <location>
        <begin position="46"/>
        <end position="79"/>
    </location>
</feature>
<gene>
    <name evidence="2" type="ORF">SODALDRAFT_176197</name>
</gene>